<keyword evidence="4 5" id="KW-0408">Iron</keyword>
<dbReference type="SUPFAM" id="SSF48264">
    <property type="entry name" value="Cytochrome P450"/>
    <property type="match status" value="1"/>
</dbReference>
<evidence type="ECO:0000313" key="7">
    <source>
        <dbReference type="EMBL" id="KAK6949635.1"/>
    </source>
</evidence>
<dbReference type="GO" id="GO:0004497">
    <property type="term" value="F:monooxygenase activity"/>
    <property type="evidence" value="ECO:0007669"/>
    <property type="project" value="UniProtKB-KW"/>
</dbReference>
<dbReference type="InterPro" id="IPR001128">
    <property type="entry name" value="Cyt_P450"/>
</dbReference>
<evidence type="ECO:0000256" key="4">
    <source>
        <dbReference type="ARBA" id="ARBA00023004"/>
    </source>
</evidence>
<evidence type="ECO:0000256" key="1">
    <source>
        <dbReference type="ARBA" id="ARBA00010617"/>
    </source>
</evidence>
<dbReference type="GO" id="GO:0005506">
    <property type="term" value="F:iron ion binding"/>
    <property type="evidence" value="ECO:0007669"/>
    <property type="project" value="InterPro"/>
</dbReference>
<dbReference type="InterPro" id="IPR050364">
    <property type="entry name" value="Cytochrome_P450_fung"/>
</dbReference>
<comment type="cofactor">
    <cofactor evidence="5">
        <name>heme</name>
        <dbReference type="ChEBI" id="CHEBI:30413"/>
    </cofactor>
</comment>
<dbReference type="PRINTS" id="PR00463">
    <property type="entry name" value="EP450I"/>
</dbReference>
<dbReference type="InterPro" id="IPR017972">
    <property type="entry name" value="Cyt_P450_CS"/>
</dbReference>
<accession>A0AAX6MAG3</accession>
<reference evidence="7 8" key="1">
    <citation type="journal article" date="2024" name="Front Chem Biol">
        <title>Unveiling the potential of Daldinia eschscholtzii MFLUCC 19-0629 through bioactivity and bioinformatics studies for enhanced sustainable agriculture production.</title>
        <authorList>
            <person name="Brooks S."/>
            <person name="Weaver J.A."/>
            <person name="Klomchit A."/>
            <person name="Alharthi S.A."/>
            <person name="Onlamun T."/>
            <person name="Nurani R."/>
            <person name="Vong T.K."/>
            <person name="Alberti F."/>
            <person name="Greco C."/>
        </authorList>
    </citation>
    <scope>NUCLEOTIDE SEQUENCE [LARGE SCALE GENOMIC DNA]</scope>
    <source>
        <strain evidence="7">MFLUCC 19-0629</strain>
    </source>
</reference>
<dbReference type="PROSITE" id="PS00086">
    <property type="entry name" value="CYTOCHROME_P450"/>
    <property type="match status" value="1"/>
</dbReference>
<dbReference type="InterPro" id="IPR002401">
    <property type="entry name" value="Cyt_P450_E_grp-I"/>
</dbReference>
<dbReference type="EMBL" id="JBANMG010000009">
    <property type="protein sequence ID" value="KAK6949635.1"/>
    <property type="molecule type" value="Genomic_DNA"/>
</dbReference>
<evidence type="ECO:0000256" key="3">
    <source>
        <dbReference type="ARBA" id="ARBA00023002"/>
    </source>
</evidence>
<keyword evidence="6" id="KW-0503">Monooxygenase</keyword>
<feature type="binding site" description="axial binding residue" evidence="5">
    <location>
        <position position="313"/>
    </location>
    <ligand>
        <name>heme</name>
        <dbReference type="ChEBI" id="CHEBI:30413"/>
    </ligand>
    <ligandPart>
        <name>Fe</name>
        <dbReference type="ChEBI" id="CHEBI:18248"/>
    </ligandPart>
</feature>
<keyword evidence="5 6" id="KW-0349">Heme</keyword>
<dbReference type="InterPro" id="IPR036396">
    <property type="entry name" value="Cyt_P450_sf"/>
</dbReference>
<evidence type="ECO:0008006" key="9">
    <source>
        <dbReference type="Google" id="ProtNLM"/>
    </source>
</evidence>
<name>A0AAX6MAG3_9PEZI</name>
<dbReference type="CDD" id="cd11065">
    <property type="entry name" value="CYP64-like"/>
    <property type="match status" value="1"/>
</dbReference>
<comment type="caution">
    <text evidence="7">The sequence shown here is derived from an EMBL/GenBank/DDBJ whole genome shotgun (WGS) entry which is preliminary data.</text>
</comment>
<proteinExistence type="inferred from homology"/>
<dbReference type="PRINTS" id="PR00385">
    <property type="entry name" value="P450"/>
</dbReference>
<evidence type="ECO:0000256" key="5">
    <source>
        <dbReference type="PIRSR" id="PIRSR602401-1"/>
    </source>
</evidence>
<protein>
    <recommendedName>
        <fullName evidence="9">Cytochrome P450</fullName>
    </recommendedName>
</protein>
<keyword evidence="8" id="KW-1185">Reference proteome</keyword>
<dbReference type="GO" id="GO:0020037">
    <property type="term" value="F:heme binding"/>
    <property type="evidence" value="ECO:0007669"/>
    <property type="project" value="InterPro"/>
</dbReference>
<evidence type="ECO:0000256" key="2">
    <source>
        <dbReference type="ARBA" id="ARBA00022723"/>
    </source>
</evidence>
<dbReference type="PANTHER" id="PTHR46300:SF5">
    <property type="entry name" value="CYTOCHROME P450"/>
    <property type="match status" value="1"/>
</dbReference>
<organism evidence="7 8">
    <name type="scientific">Daldinia eschscholtzii</name>
    <dbReference type="NCBI Taxonomy" id="292717"/>
    <lineage>
        <taxon>Eukaryota</taxon>
        <taxon>Fungi</taxon>
        <taxon>Dikarya</taxon>
        <taxon>Ascomycota</taxon>
        <taxon>Pezizomycotina</taxon>
        <taxon>Sordariomycetes</taxon>
        <taxon>Xylariomycetidae</taxon>
        <taxon>Xylariales</taxon>
        <taxon>Hypoxylaceae</taxon>
        <taxon>Daldinia</taxon>
    </lineage>
</organism>
<evidence type="ECO:0000313" key="8">
    <source>
        <dbReference type="Proteomes" id="UP001369815"/>
    </source>
</evidence>
<dbReference type="Gene3D" id="1.10.630.10">
    <property type="entry name" value="Cytochrome P450"/>
    <property type="match status" value="2"/>
</dbReference>
<keyword evidence="3 6" id="KW-0560">Oxidoreductase</keyword>
<gene>
    <name evidence="7" type="ORF">Daesc_009718</name>
</gene>
<keyword evidence="2 5" id="KW-0479">Metal-binding</keyword>
<dbReference type="Pfam" id="PF00067">
    <property type="entry name" value="p450"/>
    <property type="match status" value="1"/>
</dbReference>
<evidence type="ECO:0000256" key="6">
    <source>
        <dbReference type="RuleBase" id="RU000461"/>
    </source>
</evidence>
<comment type="similarity">
    <text evidence="1 6">Belongs to the cytochrome P450 family.</text>
</comment>
<dbReference type="AlphaFoldDB" id="A0AAX6MAG3"/>
<dbReference type="GO" id="GO:0016705">
    <property type="term" value="F:oxidoreductase activity, acting on paired donors, with incorporation or reduction of molecular oxygen"/>
    <property type="evidence" value="ECO:0007669"/>
    <property type="project" value="InterPro"/>
</dbReference>
<dbReference type="PANTHER" id="PTHR46300">
    <property type="entry name" value="P450, PUTATIVE (EUROFUNG)-RELATED-RELATED"/>
    <property type="match status" value="1"/>
</dbReference>
<sequence length="387" mass="43713">MVVLNTQKAANELLDKRGANYQDRPRFVLFDVMGWGLTLTFLPYGPRFRLHRSALQTGFTKTAITNYRPIQEDEARQAVSRILKRPEAWDFSLRRLQHARRWGWAIKNLHDIPFSAIKKEFDAGTANPSFAYSLLTKYKENEDEGVPNEFTLQDIQGASGAVFIAGSNTFTRADSVPQTFATTTIAILNMMLNPEVFAKARAEIDRVVGTERLPTFQDRPNLRYIDYLVEEVSRWRPLSPIGIPHKSLEDDVYNGMFIPKGTVVYYNTFAMSRDLNVYKDPEKFNPDRYIPKEEGGDGEPLLVGPFGFGRRVCVGRHLAQASVWIIMATLIATTDILKPVGPDGKPIEQTIQFSTGLSSHPGKLDVVFKPRSEKAERLLAEAVKDAQ</sequence>
<dbReference type="Proteomes" id="UP001369815">
    <property type="component" value="Unassembled WGS sequence"/>
</dbReference>